<organism evidence="2 4">
    <name type="scientific">Didymodactylos carnosus</name>
    <dbReference type="NCBI Taxonomy" id="1234261"/>
    <lineage>
        <taxon>Eukaryota</taxon>
        <taxon>Metazoa</taxon>
        <taxon>Spiralia</taxon>
        <taxon>Gnathifera</taxon>
        <taxon>Rotifera</taxon>
        <taxon>Eurotatoria</taxon>
        <taxon>Bdelloidea</taxon>
        <taxon>Philodinida</taxon>
        <taxon>Philodinidae</taxon>
        <taxon>Didymodactylos</taxon>
    </lineage>
</organism>
<dbReference type="AlphaFoldDB" id="A0A8S2G1Z3"/>
<evidence type="ECO:0000313" key="3">
    <source>
        <dbReference type="EMBL" id="CAF4410100.1"/>
    </source>
</evidence>
<dbReference type="PANTHER" id="PTHR46657:SF1">
    <property type="entry name" value="CENTROSOMAL PROTEIN OF 128 KDA"/>
    <property type="match status" value="1"/>
</dbReference>
<gene>
    <name evidence="2" type="ORF">OVA965_LOCUS42120</name>
    <name evidence="3" type="ORF">TMI583_LOCUS43932</name>
</gene>
<accession>A0A8S2G1Z3</accession>
<feature type="coiled-coil region" evidence="1">
    <location>
        <begin position="2"/>
        <end position="86"/>
    </location>
</feature>
<dbReference type="EMBL" id="CAJOBA010074519">
    <property type="protein sequence ID" value="CAF4410100.1"/>
    <property type="molecule type" value="Genomic_DNA"/>
</dbReference>
<proteinExistence type="predicted"/>
<evidence type="ECO:0000313" key="4">
    <source>
        <dbReference type="Proteomes" id="UP000677228"/>
    </source>
</evidence>
<protein>
    <submittedName>
        <fullName evidence="2">Uncharacterized protein</fullName>
    </submittedName>
</protein>
<comment type="caution">
    <text evidence="2">The sequence shown here is derived from an EMBL/GenBank/DDBJ whole genome shotgun (WGS) entry which is preliminary data.</text>
</comment>
<reference evidence="2" key="1">
    <citation type="submission" date="2021-02" db="EMBL/GenBank/DDBJ databases">
        <authorList>
            <person name="Nowell W R."/>
        </authorList>
    </citation>
    <scope>NUCLEOTIDE SEQUENCE</scope>
</reference>
<dbReference type="GO" id="GO:0005814">
    <property type="term" value="C:centriole"/>
    <property type="evidence" value="ECO:0007669"/>
    <property type="project" value="TreeGrafter"/>
</dbReference>
<evidence type="ECO:0000313" key="2">
    <source>
        <dbReference type="EMBL" id="CAF1601477.1"/>
    </source>
</evidence>
<dbReference type="InterPro" id="IPR026652">
    <property type="entry name" value="CEP128"/>
</dbReference>
<feature type="non-terminal residue" evidence="2">
    <location>
        <position position="1"/>
    </location>
</feature>
<name>A0A8S2G1Z3_9BILA</name>
<dbReference type="Proteomes" id="UP000677228">
    <property type="component" value="Unassembled WGS sequence"/>
</dbReference>
<dbReference type="Proteomes" id="UP000682733">
    <property type="component" value="Unassembled WGS sequence"/>
</dbReference>
<keyword evidence="1" id="KW-0175">Coiled coil</keyword>
<dbReference type="PANTHER" id="PTHR46657">
    <property type="entry name" value="CENTROSOMAL PROTEIN OF 128 KDA"/>
    <property type="match status" value="1"/>
</dbReference>
<dbReference type="EMBL" id="CAJNOK010050721">
    <property type="protein sequence ID" value="CAF1601477.1"/>
    <property type="molecule type" value="Genomic_DNA"/>
</dbReference>
<evidence type="ECO:0000256" key="1">
    <source>
        <dbReference type="SAM" id="Coils"/>
    </source>
</evidence>
<dbReference type="GO" id="GO:0000922">
    <property type="term" value="C:spindle pole"/>
    <property type="evidence" value="ECO:0007669"/>
    <property type="project" value="TreeGrafter"/>
</dbReference>
<sequence length="259" mass="30976">EKSNLQSKFVTLESDYEEMRHKLDLTKTEYTRGMKTLQMDYENKIETLKLQLSDEKARIQIFQRHENEHKKEIEHLQEKSSHLEDDFNKMKYKYETITRDFAEKMRIFEDNESRLNKLNVESSNQKNQFLKKEKDYQNALHTVFNDLTYCTESLSSDSDVPFIVFDTSLTNDVDTWLSKIKGKLAWLKQELDARRQRESKLRQDLNSALLDSDTDRKYFATELAKKEVLLDEMSKEKFNLFDVERDNSDKMKHLQVNTV</sequence>